<gene>
    <name evidence="1" type="ORF">CLEI1391_LOCUS7243</name>
    <name evidence="2" type="ORF">CLEI1391_LOCUS7244</name>
</gene>
<name>A0A6T8R416_9CHLO</name>
<proteinExistence type="predicted"/>
<sequence length="318" mass="32897">MGINKDRAQVACRAILRGTELGTMLLFLDSRQTEAALLRSSLQSGDGDDVIVDYLRPMAAAATAQPPAAQPGAGSELVCGTPIGDIIRGRLPNASKHMAHLLCDANDPAKGREAATVVSQDTLVTFAHETHGSWHIGKKVTVMAHDEHNSHRRPISCTVAGIDKTLDVVALKAHESGALVAPDVDSTLYAGLSYFLLGQSTQAQSDPSSVSHGVVSATQLDAHLHVRGDIQSGVGDSGGGVFATHSGKLIAMCVGADKQTKKAVFAPIAPVLQFVNSLATTEVKGQSRSVAAAEGMSGGSHQLQVAGTGGKCVEVEAE</sequence>
<evidence type="ECO:0008006" key="3">
    <source>
        <dbReference type="Google" id="ProtNLM"/>
    </source>
</evidence>
<dbReference type="EMBL" id="HBFB01012818">
    <property type="protein sequence ID" value="CAD8676060.1"/>
    <property type="molecule type" value="Transcribed_RNA"/>
</dbReference>
<dbReference type="AlphaFoldDB" id="A0A6T8R416"/>
<evidence type="ECO:0000313" key="1">
    <source>
        <dbReference type="EMBL" id="CAD8676060.1"/>
    </source>
</evidence>
<reference evidence="1" key="1">
    <citation type="submission" date="2021-01" db="EMBL/GenBank/DDBJ databases">
        <authorList>
            <person name="Corre E."/>
            <person name="Pelletier E."/>
            <person name="Niang G."/>
            <person name="Scheremetjew M."/>
            <person name="Finn R."/>
            <person name="Kale V."/>
            <person name="Holt S."/>
            <person name="Cochrane G."/>
            <person name="Meng A."/>
            <person name="Brown T."/>
            <person name="Cohen L."/>
        </authorList>
    </citation>
    <scope>NUCLEOTIDE SEQUENCE</scope>
    <source>
        <strain evidence="1">SAG 11-49</strain>
    </source>
</reference>
<dbReference type="SUPFAM" id="SSF50494">
    <property type="entry name" value="Trypsin-like serine proteases"/>
    <property type="match status" value="1"/>
</dbReference>
<evidence type="ECO:0000313" key="2">
    <source>
        <dbReference type="EMBL" id="CAD8676062.1"/>
    </source>
</evidence>
<dbReference type="Pfam" id="PF13365">
    <property type="entry name" value="Trypsin_2"/>
    <property type="match status" value="1"/>
</dbReference>
<dbReference type="Gene3D" id="2.40.10.10">
    <property type="entry name" value="Trypsin-like serine proteases"/>
    <property type="match status" value="2"/>
</dbReference>
<accession>A0A6T8R416</accession>
<dbReference type="InterPro" id="IPR043504">
    <property type="entry name" value="Peptidase_S1_PA_chymotrypsin"/>
</dbReference>
<dbReference type="InterPro" id="IPR009003">
    <property type="entry name" value="Peptidase_S1_PA"/>
</dbReference>
<dbReference type="EMBL" id="HBFB01012819">
    <property type="protein sequence ID" value="CAD8676062.1"/>
    <property type="molecule type" value="Transcribed_RNA"/>
</dbReference>
<protein>
    <recommendedName>
        <fullName evidence="3">Peptidase S1 domain-containing protein</fullName>
    </recommendedName>
</protein>
<organism evidence="1">
    <name type="scientific">Chlamydomonas leiostraca</name>
    <dbReference type="NCBI Taxonomy" id="1034604"/>
    <lineage>
        <taxon>Eukaryota</taxon>
        <taxon>Viridiplantae</taxon>
        <taxon>Chlorophyta</taxon>
        <taxon>core chlorophytes</taxon>
        <taxon>Chlorophyceae</taxon>
        <taxon>CS clade</taxon>
        <taxon>Chlamydomonadales</taxon>
        <taxon>Chlamydomonadaceae</taxon>
        <taxon>Chlamydomonas</taxon>
    </lineage>
</organism>